<keyword evidence="1" id="KW-1133">Transmembrane helix</keyword>
<accession>A0A3P6SVA7</accession>
<proteinExistence type="predicted"/>
<dbReference type="OMA" id="ENCADII"/>
<evidence type="ECO:0000256" key="1">
    <source>
        <dbReference type="SAM" id="Phobius"/>
    </source>
</evidence>
<sequence>MNLSLQLNKLLFVVNYRESGRNMAKNKSTSRRSRQERFLRYILRRKQCYVLLLFEFLVLIILVTALLFFFWLARNEMKEVEIIKIENSWKKSEQHKLNFYKCEYEPIWEKPEQMNYDLCNSHYGKGAKIWALQKTVSNSTNCIHKIHMIPCHGLLLKGQASKVYNNERAPPTSCGGLFGNPMPYEYITSETDVRAPQATNEMLAKIYMNQNVLSSALHIKCPRCSVRSSWYASPIALHCRRQLVTLRYGWPYIAKHCDLEEETEMNLEEMIYC</sequence>
<evidence type="ECO:0000313" key="3">
    <source>
        <dbReference type="Proteomes" id="UP000277928"/>
    </source>
</evidence>
<dbReference type="OrthoDB" id="5804890at2759"/>
<evidence type="ECO:0000313" key="2">
    <source>
        <dbReference type="EMBL" id="VDK74959.1"/>
    </source>
</evidence>
<keyword evidence="1" id="KW-0812">Transmembrane</keyword>
<name>A0A3P6SVA7_LITSI</name>
<feature type="transmembrane region" description="Helical" evidence="1">
    <location>
        <begin position="49"/>
        <end position="73"/>
    </location>
</feature>
<keyword evidence="1" id="KW-0472">Membrane</keyword>
<gene>
    <name evidence="2" type="ORF">NLS_LOCUS2691</name>
</gene>
<reference evidence="2 3" key="1">
    <citation type="submission" date="2018-08" db="EMBL/GenBank/DDBJ databases">
        <authorList>
            <person name="Laetsch R D."/>
            <person name="Stevens L."/>
            <person name="Kumar S."/>
            <person name="Blaxter L. M."/>
        </authorList>
    </citation>
    <scope>NUCLEOTIDE SEQUENCE [LARGE SCALE GENOMIC DNA]</scope>
</reference>
<dbReference type="EMBL" id="UYRX01000129">
    <property type="protein sequence ID" value="VDK74959.1"/>
    <property type="molecule type" value="Genomic_DNA"/>
</dbReference>
<protein>
    <submittedName>
        <fullName evidence="2">Uncharacterized protein</fullName>
    </submittedName>
</protein>
<keyword evidence="3" id="KW-1185">Reference proteome</keyword>
<organism evidence="2 3">
    <name type="scientific">Litomosoides sigmodontis</name>
    <name type="common">Filarial nematode worm</name>
    <dbReference type="NCBI Taxonomy" id="42156"/>
    <lineage>
        <taxon>Eukaryota</taxon>
        <taxon>Metazoa</taxon>
        <taxon>Ecdysozoa</taxon>
        <taxon>Nematoda</taxon>
        <taxon>Chromadorea</taxon>
        <taxon>Rhabditida</taxon>
        <taxon>Spirurina</taxon>
        <taxon>Spiruromorpha</taxon>
        <taxon>Filarioidea</taxon>
        <taxon>Onchocercidae</taxon>
        <taxon>Litomosoides</taxon>
    </lineage>
</organism>
<dbReference type="AlphaFoldDB" id="A0A3P6SVA7"/>
<dbReference type="Proteomes" id="UP000277928">
    <property type="component" value="Unassembled WGS sequence"/>
</dbReference>